<organism evidence="2 3">
    <name type="scientific">Erythrobacter ramosus</name>
    <dbReference type="NCBI Taxonomy" id="35811"/>
    <lineage>
        <taxon>Bacteria</taxon>
        <taxon>Pseudomonadati</taxon>
        <taxon>Pseudomonadota</taxon>
        <taxon>Alphaproteobacteria</taxon>
        <taxon>Sphingomonadales</taxon>
        <taxon>Erythrobacteraceae</taxon>
        <taxon>Erythrobacter/Porphyrobacter group</taxon>
        <taxon>Erythrobacter</taxon>
    </lineage>
</organism>
<evidence type="ECO:0000313" key="3">
    <source>
        <dbReference type="Proteomes" id="UP000548685"/>
    </source>
</evidence>
<dbReference type="GO" id="GO:0005840">
    <property type="term" value="C:ribosome"/>
    <property type="evidence" value="ECO:0007669"/>
    <property type="project" value="UniProtKB-KW"/>
</dbReference>
<dbReference type="Proteomes" id="UP000548685">
    <property type="component" value="Unassembled WGS sequence"/>
</dbReference>
<keyword evidence="1" id="KW-0472">Membrane</keyword>
<feature type="transmembrane region" description="Helical" evidence="1">
    <location>
        <begin position="38"/>
        <end position="58"/>
    </location>
</feature>
<dbReference type="EMBL" id="JACICE010000002">
    <property type="protein sequence ID" value="MBB3775828.1"/>
    <property type="molecule type" value="Genomic_DNA"/>
</dbReference>
<feature type="transmembrane region" description="Helical" evidence="1">
    <location>
        <begin position="12"/>
        <end position="32"/>
    </location>
</feature>
<keyword evidence="3" id="KW-1185">Reference proteome</keyword>
<evidence type="ECO:0000256" key="1">
    <source>
        <dbReference type="SAM" id="Phobius"/>
    </source>
</evidence>
<protein>
    <submittedName>
        <fullName evidence="2">Ribosomal protein S27AE</fullName>
    </submittedName>
</protein>
<gene>
    <name evidence="2" type="ORF">FHS52_001797</name>
</gene>
<evidence type="ECO:0000313" key="2">
    <source>
        <dbReference type="EMBL" id="MBB3775828.1"/>
    </source>
</evidence>
<sequence>MSLYVRAARHAWRMLGVVGFGVLLVVTVDRLYGHSNIAFAAAILLLLITNAPMLRFNCPRCGKNAFFRGVFVVPWPNRVCSRCHLDLAETHTQNR</sequence>
<proteinExistence type="predicted"/>
<keyword evidence="1" id="KW-0812">Transmembrane</keyword>
<reference evidence="2 3" key="1">
    <citation type="submission" date="2020-08" db="EMBL/GenBank/DDBJ databases">
        <title>Genomic Encyclopedia of Type Strains, Phase IV (KMG-IV): sequencing the most valuable type-strain genomes for metagenomic binning, comparative biology and taxonomic classification.</title>
        <authorList>
            <person name="Goeker M."/>
        </authorList>
    </citation>
    <scope>NUCLEOTIDE SEQUENCE [LARGE SCALE GENOMIC DNA]</scope>
    <source>
        <strain evidence="2 3">DSM 8510</strain>
    </source>
</reference>
<comment type="caution">
    <text evidence="2">The sequence shown here is derived from an EMBL/GenBank/DDBJ whole genome shotgun (WGS) entry which is preliminary data.</text>
</comment>
<keyword evidence="2" id="KW-0689">Ribosomal protein</keyword>
<keyword evidence="2" id="KW-0687">Ribonucleoprotein</keyword>
<dbReference type="RefSeq" id="WP_237440777.1">
    <property type="nucleotide sequence ID" value="NZ_BAAADZ010000010.1"/>
</dbReference>
<keyword evidence="1" id="KW-1133">Transmembrane helix</keyword>
<name>A0ABR6HYU7_9SPHN</name>
<accession>A0ABR6HYU7</accession>